<accession>A0ABP6NBY2</accession>
<dbReference type="EMBL" id="BAAAUT010000029">
    <property type="protein sequence ID" value="GAA3142910.1"/>
    <property type="molecule type" value="Genomic_DNA"/>
</dbReference>
<dbReference type="CDD" id="cd06170">
    <property type="entry name" value="LuxR_C_like"/>
    <property type="match status" value="1"/>
</dbReference>
<keyword evidence="2" id="KW-0067">ATP-binding</keyword>
<dbReference type="Pfam" id="PF00196">
    <property type="entry name" value="GerE"/>
    <property type="match status" value="1"/>
</dbReference>
<gene>
    <name evidence="5" type="ORF">GCM10010466_37350</name>
</gene>
<dbReference type="InterPro" id="IPR011990">
    <property type="entry name" value="TPR-like_helical_dom_sf"/>
</dbReference>
<reference evidence="6" key="1">
    <citation type="journal article" date="2019" name="Int. J. Syst. Evol. Microbiol.">
        <title>The Global Catalogue of Microorganisms (GCM) 10K type strain sequencing project: providing services to taxonomists for standard genome sequencing and annotation.</title>
        <authorList>
            <consortium name="The Broad Institute Genomics Platform"/>
            <consortium name="The Broad Institute Genome Sequencing Center for Infectious Disease"/>
            <person name="Wu L."/>
            <person name="Ma J."/>
        </authorList>
    </citation>
    <scope>NUCLEOTIDE SEQUENCE [LARGE SCALE GENOMIC DNA]</scope>
    <source>
        <strain evidence="6">JCM 9373</strain>
    </source>
</reference>
<dbReference type="PANTHER" id="PTHR16305">
    <property type="entry name" value="TESTICULAR SOLUBLE ADENYLYL CYCLASE"/>
    <property type="match status" value="1"/>
</dbReference>
<dbReference type="SMART" id="SM00382">
    <property type="entry name" value="AAA"/>
    <property type="match status" value="1"/>
</dbReference>
<organism evidence="5 6">
    <name type="scientific">Planomonospora alba</name>
    <dbReference type="NCBI Taxonomy" id="161354"/>
    <lineage>
        <taxon>Bacteria</taxon>
        <taxon>Bacillati</taxon>
        <taxon>Actinomycetota</taxon>
        <taxon>Actinomycetes</taxon>
        <taxon>Streptosporangiales</taxon>
        <taxon>Streptosporangiaceae</taxon>
        <taxon>Planomonospora</taxon>
    </lineage>
</organism>
<evidence type="ECO:0000313" key="6">
    <source>
        <dbReference type="Proteomes" id="UP001500320"/>
    </source>
</evidence>
<dbReference type="InterPro" id="IPR016032">
    <property type="entry name" value="Sig_transdc_resp-reg_C-effctor"/>
</dbReference>
<dbReference type="InterPro" id="IPR027417">
    <property type="entry name" value="P-loop_NTPase"/>
</dbReference>
<dbReference type="InterPro" id="IPR041664">
    <property type="entry name" value="AAA_16"/>
</dbReference>
<dbReference type="PRINTS" id="PR00038">
    <property type="entry name" value="HTHLUXR"/>
</dbReference>
<dbReference type="PANTHER" id="PTHR16305:SF35">
    <property type="entry name" value="TRANSCRIPTIONAL ACTIVATOR DOMAIN"/>
    <property type="match status" value="1"/>
</dbReference>
<dbReference type="SUPFAM" id="SSF48452">
    <property type="entry name" value="TPR-like"/>
    <property type="match status" value="1"/>
</dbReference>
<dbReference type="InterPro" id="IPR000792">
    <property type="entry name" value="Tscrpt_reg_LuxR_C"/>
</dbReference>
<sequence length="976" mass="104721">MLETMMGRAVSPVFVGRKRELAELAEAFTQARKKAAAAVLLGGEAGVGKSRLVTCFAERAALDGALVLAGGCVELSAEGLAYAPFTAALRQLVRERGAEEVSALLPEGAARDLARLLPEFGEPGGDTESETARARLFEQILTLLERLAEQRPIVLVIEDIHWADRSSRDLIAFLSRNLRSAPVLMVLTYRSDDLHRQHPLRPVLAELGRVDGVMRMDLPRLTQDEVAAQMAGILGRTPEFARVTEVHRRSEGIPLFVEALMECADGDCALPDSLHDLIIGSVEQLPDETQRVLRVAAAGGIRVGHDLLAAVTGLSGVELEDAIRPAVAANVVQVADGRAYAFRHALIREAVHDELLPGEHVRLHARFAEEIGRDRTLVPPGRAAIEIAHHWYSARDDVWALVSAWEAAQEAARTFAYNEKVQLLERVLTLWGKVPDAADRIGADHTTVLEQASEAAHACGEYDRGVKFTKAALAELDEAAEPERVAELVVRLSQLKLGKRRPGALDDLRYAERLAPAGSLARAHVLARLGSYLIFRNEVDEGTALTEEALAIARAHGDECLEADLLLNLGVGHSTAGRSPLMLEANEIALEIGRRLRSGRIVLRALANTVDALNNLGRSAEAVELALEGERLAKEYGRHRTQGAFIAGNRAEALEALGRFDEAAEVTERELAKDPSTRDRHHLSRTRAEVAAARGETEVLRSVLAMFGPRPEQEEFTQEAVANTCLAIRLHLLEGAPEAALEAAGRMTLEARVLNKPELGWRLVAQIAEACEAAAPVAPERAAALRRLAEESVAAMTADGPVAEAYRLCFDGDHDAAAAAWDRLDRPFRRAAALLRAARTAAASGDREGAAVRLRTAHPVAVALGARPLVAEIEALARRIGAALTRDAPEGARQEGAAAGAAGGTPAGVPALTPREQEVLRLVALGRSNRDIAAELFISAKTVSVHVSNILAKLGVSTRGEAAAAAHRLALITASP</sequence>
<evidence type="ECO:0000259" key="4">
    <source>
        <dbReference type="PROSITE" id="PS50043"/>
    </source>
</evidence>
<dbReference type="SMART" id="SM00421">
    <property type="entry name" value="HTH_LUXR"/>
    <property type="match status" value="1"/>
</dbReference>
<evidence type="ECO:0000256" key="2">
    <source>
        <dbReference type="ARBA" id="ARBA00022840"/>
    </source>
</evidence>
<dbReference type="InterPro" id="IPR003593">
    <property type="entry name" value="AAA+_ATPase"/>
</dbReference>
<dbReference type="SUPFAM" id="SSF52540">
    <property type="entry name" value="P-loop containing nucleoside triphosphate hydrolases"/>
    <property type="match status" value="1"/>
</dbReference>
<dbReference type="PROSITE" id="PS00622">
    <property type="entry name" value="HTH_LUXR_1"/>
    <property type="match status" value="1"/>
</dbReference>
<dbReference type="Gene3D" id="3.40.50.300">
    <property type="entry name" value="P-loop containing nucleotide triphosphate hydrolases"/>
    <property type="match status" value="1"/>
</dbReference>
<dbReference type="RefSeq" id="WP_344861165.1">
    <property type="nucleotide sequence ID" value="NZ_BAAAUT010000029.1"/>
</dbReference>
<name>A0ABP6NBY2_9ACTN</name>
<dbReference type="Pfam" id="PF13191">
    <property type="entry name" value="AAA_16"/>
    <property type="match status" value="1"/>
</dbReference>
<dbReference type="Gene3D" id="1.10.10.10">
    <property type="entry name" value="Winged helix-like DNA-binding domain superfamily/Winged helix DNA-binding domain"/>
    <property type="match status" value="1"/>
</dbReference>
<evidence type="ECO:0000256" key="1">
    <source>
        <dbReference type="ARBA" id="ARBA00022741"/>
    </source>
</evidence>
<proteinExistence type="predicted"/>
<protein>
    <submittedName>
        <fullName evidence="5">LuxR family transcriptional regulator</fullName>
    </submittedName>
</protein>
<keyword evidence="1" id="KW-0547">Nucleotide-binding</keyword>
<keyword evidence="6" id="KW-1185">Reference proteome</keyword>
<dbReference type="PROSITE" id="PS50043">
    <property type="entry name" value="HTH_LUXR_2"/>
    <property type="match status" value="1"/>
</dbReference>
<dbReference type="Gene3D" id="1.25.40.10">
    <property type="entry name" value="Tetratricopeptide repeat domain"/>
    <property type="match status" value="1"/>
</dbReference>
<evidence type="ECO:0000256" key="3">
    <source>
        <dbReference type="SAM" id="MobiDB-lite"/>
    </source>
</evidence>
<dbReference type="SUPFAM" id="SSF46894">
    <property type="entry name" value="C-terminal effector domain of the bipartite response regulators"/>
    <property type="match status" value="1"/>
</dbReference>
<dbReference type="InterPro" id="IPR036388">
    <property type="entry name" value="WH-like_DNA-bd_sf"/>
</dbReference>
<feature type="region of interest" description="Disordered" evidence="3">
    <location>
        <begin position="887"/>
        <end position="910"/>
    </location>
</feature>
<comment type="caution">
    <text evidence="5">The sequence shown here is derived from an EMBL/GenBank/DDBJ whole genome shotgun (WGS) entry which is preliminary data.</text>
</comment>
<evidence type="ECO:0000313" key="5">
    <source>
        <dbReference type="EMBL" id="GAA3142910.1"/>
    </source>
</evidence>
<feature type="domain" description="HTH luxR-type" evidence="4">
    <location>
        <begin position="905"/>
        <end position="970"/>
    </location>
</feature>
<dbReference type="Proteomes" id="UP001500320">
    <property type="component" value="Unassembled WGS sequence"/>
</dbReference>